<protein>
    <submittedName>
        <fullName evidence="1">Uncharacterized protein</fullName>
    </submittedName>
</protein>
<name>A0A2P2PP92_RHIMU</name>
<reference evidence="1" key="1">
    <citation type="submission" date="2018-02" db="EMBL/GenBank/DDBJ databases">
        <title>Rhizophora mucronata_Transcriptome.</title>
        <authorList>
            <person name="Meera S.P."/>
            <person name="Sreeshan A."/>
            <person name="Augustine A."/>
        </authorList>
    </citation>
    <scope>NUCLEOTIDE SEQUENCE</scope>
    <source>
        <tissue evidence="1">Leaf</tissue>
    </source>
</reference>
<dbReference type="EMBL" id="GGEC01076096">
    <property type="protein sequence ID" value="MBX56580.1"/>
    <property type="molecule type" value="Transcribed_RNA"/>
</dbReference>
<proteinExistence type="predicted"/>
<accession>A0A2P2PP92</accession>
<sequence>MLGGAGLPF</sequence>
<organism evidence="1">
    <name type="scientific">Rhizophora mucronata</name>
    <name type="common">Asiatic mangrove</name>
    <dbReference type="NCBI Taxonomy" id="61149"/>
    <lineage>
        <taxon>Eukaryota</taxon>
        <taxon>Viridiplantae</taxon>
        <taxon>Streptophyta</taxon>
        <taxon>Embryophyta</taxon>
        <taxon>Tracheophyta</taxon>
        <taxon>Spermatophyta</taxon>
        <taxon>Magnoliopsida</taxon>
        <taxon>eudicotyledons</taxon>
        <taxon>Gunneridae</taxon>
        <taxon>Pentapetalae</taxon>
        <taxon>rosids</taxon>
        <taxon>fabids</taxon>
        <taxon>Malpighiales</taxon>
        <taxon>Rhizophoraceae</taxon>
        <taxon>Rhizophora</taxon>
    </lineage>
</organism>
<evidence type="ECO:0000313" key="1">
    <source>
        <dbReference type="EMBL" id="MBX56580.1"/>
    </source>
</evidence>